<keyword evidence="1" id="KW-0472">Membrane</keyword>
<keyword evidence="1" id="KW-0812">Transmembrane</keyword>
<organism evidence="2 3">
    <name type="scientific">Mesorhizobium mediterraneum</name>
    <dbReference type="NCBI Taxonomy" id="43617"/>
    <lineage>
        <taxon>Bacteria</taxon>
        <taxon>Pseudomonadati</taxon>
        <taxon>Pseudomonadota</taxon>
        <taxon>Alphaproteobacteria</taxon>
        <taxon>Hyphomicrobiales</taxon>
        <taxon>Phyllobacteriaceae</taxon>
        <taxon>Mesorhizobium</taxon>
    </lineage>
</organism>
<dbReference type="AlphaFoldDB" id="A0AB36R6C1"/>
<proteinExistence type="predicted"/>
<feature type="transmembrane region" description="Helical" evidence="1">
    <location>
        <begin position="166"/>
        <end position="184"/>
    </location>
</feature>
<accession>A0AB36R6C1</accession>
<sequence length="244" mass="27435">MNDYLDAYSIKARLAPAALAIAPVIVLIVLAFNWVQPSLPEAIIGLAVMVLFFAASNVARRLGKRKERQLFATTGGRPENRELNHLDKTLDERTKDRYRKFLAKQLEQPAPTRDMEVEDPDEAAAFYVQCYNWLRENTRDTEKFRILFNENIAYGYYRNLLALKPYGIVLNLLTIAAAAAIIYYKPDFAELTHGKLAALGILAAVHAGYLIFGVTKRATLDASKAYARQLTLSCETLMVQMKSA</sequence>
<dbReference type="Proteomes" id="UP000216215">
    <property type="component" value="Unassembled WGS sequence"/>
</dbReference>
<evidence type="ECO:0008006" key="4">
    <source>
        <dbReference type="Google" id="ProtNLM"/>
    </source>
</evidence>
<evidence type="ECO:0000313" key="3">
    <source>
        <dbReference type="Proteomes" id="UP000216215"/>
    </source>
</evidence>
<feature type="transmembrane region" description="Helical" evidence="1">
    <location>
        <begin position="196"/>
        <end position="214"/>
    </location>
</feature>
<dbReference type="RefSeq" id="WP_095486966.1">
    <property type="nucleotide sequence ID" value="NZ_CP088151.1"/>
</dbReference>
<reference evidence="3" key="1">
    <citation type="submission" date="2017-08" db="EMBL/GenBank/DDBJ databases">
        <title>Mesorhizobium wenxinae sp. nov., a novel rhizobial species isolated from root nodules of chickpea (Cicer arietinum L.).</title>
        <authorList>
            <person name="Zhang J."/>
        </authorList>
    </citation>
    <scope>NUCLEOTIDE SEQUENCE [LARGE SCALE GENOMIC DNA]</scope>
    <source>
        <strain evidence="3">USDA 3392</strain>
    </source>
</reference>
<gene>
    <name evidence="2" type="ORF">CIT25_23365</name>
</gene>
<keyword evidence="1" id="KW-1133">Transmembrane helix</keyword>
<evidence type="ECO:0000313" key="2">
    <source>
        <dbReference type="EMBL" id="PAP99803.1"/>
    </source>
</evidence>
<comment type="caution">
    <text evidence="2">The sequence shown here is derived from an EMBL/GenBank/DDBJ whole genome shotgun (WGS) entry which is preliminary data.</text>
</comment>
<keyword evidence="3" id="KW-1185">Reference proteome</keyword>
<feature type="transmembrane region" description="Helical" evidence="1">
    <location>
        <begin position="12"/>
        <end position="36"/>
    </location>
</feature>
<feature type="transmembrane region" description="Helical" evidence="1">
    <location>
        <begin position="42"/>
        <end position="59"/>
    </location>
</feature>
<protein>
    <recommendedName>
        <fullName evidence="4">DUF4231 domain-containing protein</fullName>
    </recommendedName>
</protein>
<name>A0AB36R6C1_9HYPH</name>
<dbReference type="EMBL" id="NPKI01000029">
    <property type="protein sequence ID" value="PAP99803.1"/>
    <property type="molecule type" value="Genomic_DNA"/>
</dbReference>
<evidence type="ECO:0000256" key="1">
    <source>
        <dbReference type="SAM" id="Phobius"/>
    </source>
</evidence>